<feature type="signal peptide" evidence="8">
    <location>
        <begin position="1"/>
        <end position="34"/>
    </location>
</feature>
<accession>A0A4Q9FLE2</accession>
<reference evidence="10 11" key="1">
    <citation type="journal article" date="2015" name="Int. J. Syst. Evol. Microbiol.">
        <title>Hyunsoonleella pacifica sp. nov., isolated from seawater of South Pacific Gyre.</title>
        <authorList>
            <person name="Gao X."/>
            <person name="Zhang Z."/>
            <person name="Dai X."/>
            <person name="Zhang X.H."/>
        </authorList>
    </citation>
    <scope>NUCLEOTIDE SEQUENCE [LARGE SCALE GENOMIC DNA]</scope>
    <source>
        <strain evidence="10 11">SW033</strain>
    </source>
</reference>
<protein>
    <submittedName>
        <fullName evidence="10">TonB-dependent receptor</fullName>
    </submittedName>
</protein>
<keyword evidence="10" id="KW-0675">Receptor</keyword>
<evidence type="ECO:0000256" key="3">
    <source>
        <dbReference type="ARBA" id="ARBA00022452"/>
    </source>
</evidence>
<organism evidence="10 11">
    <name type="scientific">Hyunsoonleella pacifica</name>
    <dbReference type="NCBI Taxonomy" id="1080224"/>
    <lineage>
        <taxon>Bacteria</taxon>
        <taxon>Pseudomonadati</taxon>
        <taxon>Bacteroidota</taxon>
        <taxon>Flavobacteriia</taxon>
        <taxon>Flavobacteriales</taxon>
        <taxon>Flavobacteriaceae</taxon>
    </lineage>
</organism>
<keyword evidence="8" id="KW-0732">Signal</keyword>
<keyword evidence="11" id="KW-1185">Reference proteome</keyword>
<dbReference type="Pfam" id="PF07715">
    <property type="entry name" value="Plug"/>
    <property type="match status" value="1"/>
</dbReference>
<dbReference type="NCBIfam" id="TIGR04057">
    <property type="entry name" value="SusC_RagA_signa"/>
    <property type="match status" value="1"/>
</dbReference>
<dbReference type="EMBL" id="SIRS01000006">
    <property type="protein sequence ID" value="TBN13688.1"/>
    <property type="molecule type" value="Genomic_DNA"/>
</dbReference>
<dbReference type="Gene3D" id="2.170.130.10">
    <property type="entry name" value="TonB-dependent receptor, plug domain"/>
    <property type="match status" value="1"/>
</dbReference>
<dbReference type="GO" id="GO:0009279">
    <property type="term" value="C:cell outer membrane"/>
    <property type="evidence" value="ECO:0007669"/>
    <property type="project" value="UniProtKB-SubCell"/>
</dbReference>
<dbReference type="OrthoDB" id="9768177at2"/>
<dbReference type="InterPro" id="IPR039426">
    <property type="entry name" value="TonB-dep_rcpt-like"/>
</dbReference>
<keyword evidence="5 7" id="KW-0472">Membrane</keyword>
<dbReference type="InterPro" id="IPR036942">
    <property type="entry name" value="Beta-barrel_TonB_sf"/>
</dbReference>
<keyword evidence="3 7" id="KW-1134">Transmembrane beta strand</keyword>
<dbReference type="Gene3D" id="2.60.40.1120">
    <property type="entry name" value="Carboxypeptidase-like, regulatory domain"/>
    <property type="match status" value="1"/>
</dbReference>
<evidence type="ECO:0000259" key="9">
    <source>
        <dbReference type="Pfam" id="PF07715"/>
    </source>
</evidence>
<evidence type="ECO:0000256" key="4">
    <source>
        <dbReference type="ARBA" id="ARBA00022692"/>
    </source>
</evidence>
<feature type="chain" id="PRO_5020712476" evidence="8">
    <location>
        <begin position="35"/>
        <end position="1078"/>
    </location>
</feature>
<dbReference type="PROSITE" id="PS52016">
    <property type="entry name" value="TONB_DEPENDENT_REC_3"/>
    <property type="match status" value="1"/>
</dbReference>
<evidence type="ECO:0000256" key="7">
    <source>
        <dbReference type="PROSITE-ProRule" id="PRU01360"/>
    </source>
</evidence>
<dbReference type="AlphaFoldDB" id="A0A4Q9FLE2"/>
<keyword evidence="2 7" id="KW-0813">Transport</keyword>
<evidence type="ECO:0000313" key="11">
    <source>
        <dbReference type="Proteomes" id="UP000292372"/>
    </source>
</evidence>
<dbReference type="InterPro" id="IPR037066">
    <property type="entry name" value="Plug_dom_sf"/>
</dbReference>
<evidence type="ECO:0000313" key="10">
    <source>
        <dbReference type="EMBL" id="TBN13688.1"/>
    </source>
</evidence>
<gene>
    <name evidence="10" type="ORF">EYD46_14390</name>
</gene>
<evidence type="ECO:0000256" key="8">
    <source>
        <dbReference type="SAM" id="SignalP"/>
    </source>
</evidence>
<dbReference type="SUPFAM" id="SSF49464">
    <property type="entry name" value="Carboxypeptidase regulatory domain-like"/>
    <property type="match status" value="1"/>
</dbReference>
<dbReference type="InterPro" id="IPR012910">
    <property type="entry name" value="Plug_dom"/>
</dbReference>
<comment type="subcellular location">
    <subcellularLocation>
        <location evidence="1 7">Cell outer membrane</location>
        <topology evidence="1 7">Multi-pass membrane protein</topology>
    </subcellularLocation>
</comment>
<dbReference type="InterPro" id="IPR023997">
    <property type="entry name" value="TonB-dep_OMP_SusC/RagA_CS"/>
</dbReference>
<feature type="domain" description="TonB-dependent receptor plug" evidence="9">
    <location>
        <begin position="130"/>
        <end position="248"/>
    </location>
</feature>
<dbReference type="Pfam" id="PF13715">
    <property type="entry name" value="CarbopepD_reg_2"/>
    <property type="match status" value="1"/>
</dbReference>
<proteinExistence type="inferred from homology"/>
<comment type="caution">
    <text evidence="10">The sequence shown here is derived from an EMBL/GenBank/DDBJ whole genome shotgun (WGS) entry which is preliminary data.</text>
</comment>
<dbReference type="NCBIfam" id="TIGR04056">
    <property type="entry name" value="OMP_RagA_SusC"/>
    <property type="match status" value="1"/>
</dbReference>
<keyword evidence="4 7" id="KW-0812">Transmembrane</keyword>
<dbReference type="InterPro" id="IPR023996">
    <property type="entry name" value="TonB-dep_OMP_SusC/RagA"/>
</dbReference>
<dbReference type="FunFam" id="2.60.40.1120:FF:000003">
    <property type="entry name" value="Outer membrane protein Omp121"/>
    <property type="match status" value="1"/>
</dbReference>
<comment type="similarity">
    <text evidence="7">Belongs to the TonB-dependent receptor family.</text>
</comment>
<keyword evidence="6 7" id="KW-0998">Cell outer membrane</keyword>
<dbReference type="SUPFAM" id="SSF56935">
    <property type="entry name" value="Porins"/>
    <property type="match status" value="1"/>
</dbReference>
<dbReference type="Gene3D" id="2.40.170.20">
    <property type="entry name" value="TonB-dependent receptor, beta-barrel domain"/>
    <property type="match status" value="1"/>
</dbReference>
<sequence length="1078" mass="117435">MIFDMTNSNNYKMKTKFSGILTLLLAFVVQLSFAQEKTISGTVSDESGLPLPGTTVLVKGTSNGTSTDFDGKYLIKANQGATLIFSFVGYANKEVSVGSSNTINVVMSEDASALEEVVVVAYGTQTREAIVGAVDVIDAEIIENQQVTSPLRALQGTVAGVNIITAGGQPGQNPNIRIRGFGSFNDQLGNRNFDTGGFASSNAPLIILDGAPFSGNLNTISQDQIESMSVLKDASAASLYGSRAANGVIIITTKRGKKNTGAEVTIRSQYGFSNPSVGIHDLVNSEDYLKLLWTSLRNDNLYGLGQSDAEASANASAALIPTIGYNPYSVNTPIDANGNLVAGANLLWNTSWEDVTLRRDVPRINHNLSVSGGGENTNYFFSFDYLNEDGPVIKSDFERIATRAAMDTQIGDWLKTGITLSYSRSNSNNPDQTSGSTTQAISWLYNNSSVYPIYVRDANGNLILDDNGELIFDLGNGNGRPIGQPINFTRPGIVGENILASIQLGTENRIRTNLLSSAYAEISFLDNFRFRSTLNYENYVFDSHSFDDDLIGAASNVQGRVGKRRNVTTGLNAIQALNYSNTFGNHSLSVDAIYEANTNTTDFFRASSTGFLPGQEEFGNGTVAESFGGFRSERRITSILGRVSYNFARKYFLEGSYRQDKTSQLEEEFRTGDFFSIGGSWVITNEAFMENVDWVNNLKLRASTGEVGNINIPGGFFPTSFLFGGANFGGVTISPVEGFPSNLPDGTLPDPATQWETTKSTNFGLDFTLFKGVLSGSVEYFDNQSEALIQAITNTPSSGVPTLRANAGTISNTGWEVSLNSNIISTDKIQWSIGGNVSILKNEIKEISPFTDELIQGSKRWVPGASIFEFFVRDWAGVDPATGDALWYIDVLDDDGEVTGRDVTNDYDVATRYQTGKESLPDVQGGFNTSFRFKQFDLNALFNFSVGAYVYDTDYTGLLNPAVGGSAHPDNFKAWSQPGDVTDFPRLTQAQNSFTFRSTRWLFKNDYLRLKALTVGYNLPGDVLDRIGFKQVRLYMQADNLITWQSHTGIDPEQAFNGLTNNRSPLQRTLTFGALVKF</sequence>
<evidence type="ECO:0000256" key="1">
    <source>
        <dbReference type="ARBA" id="ARBA00004571"/>
    </source>
</evidence>
<evidence type="ECO:0000256" key="5">
    <source>
        <dbReference type="ARBA" id="ARBA00023136"/>
    </source>
</evidence>
<evidence type="ECO:0000256" key="2">
    <source>
        <dbReference type="ARBA" id="ARBA00022448"/>
    </source>
</evidence>
<dbReference type="Proteomes" id="UP000292372">
    <property type="component" value="Unassembled WGS sequence"/>
</dbReference>
<evidence type="ECO:0000256" key="6">
    <source>
        <dbReference type="ARBA" id="ARBA00023237"/>
    </source>
</evidence>
<dbReference type="InterPro" id="IPR008969">
    <property type="entry name" value="CarboxyPept-like_regulatory"/>
</dbReference>
<name>A0A4Q9FLE2_9FLAO</name>